<dbReference type="OrthoDB" id="10009520at2759"/>
<evidence type="ECO:0000256" key="7">
    <source>
        <dbReference type="ARBA" id="ARBA00022833"/>
    </source>
</evidence>
<dbReference type="GO" id="GO:0008270">
    <property type="term" value="F:zinc ion binding"/>
    <property type="evidence" value="ECO:0007669"/>
    <property type="project" value="UniProtKB-KW"/>
</dbReference>
<dbReference type="Pfam" id="PF26200">
    <property type="entry name" value="Rcat_RNF216"/>
    <property type="match status" value="1"/>
</dbReference>
<keyword evidence="2" id="KW-0808">Transferase</keyword>
<dbReference type="EMBL" id="LUGH01000221">
    <property type="protein sequence ID" value="OBZ87452.1"/>
    <property type="molecule type" value="Genomic_DNA"/>
</dbReference>
<gene>
    <name evidence="9" type="ORF">A0J61_04488</name>
</gene>
<dbReference type="PANTHER" id="PTHR22770">
    <property type="entry name" value="UBIQUITIN CONJUGATING ENZYME 7 INTERACTING PROTEIN-RELATED"/>
    <property type="match status" value="1"/>
</dbReference>
<keyword evidence="7" id="KW-0862">Zinc</keyword>
<keyword evidence="5" id="KW-0863">Zinc-finger</keyword>
<evidence type="ECO:0000256" key="3">
    <source>
        <dbReference type="ARBA" id="ARBA00022723"/>
    </source>
</evidence>
<evidence type="ECO:0000256" key="4">
    <source>
        <dbReference type="ARBA" id="ARBA00022737"/>
    </source>
</evidence>
<dbReference type="CDD" id="cd20353">
    <property type="entry name" value="Rcat_RBR_RNF216"/>
    <property type="match status" value="1"/>
</dbReference>
<sequence length="570" mass="65791">MSSKRKEDLDDKHLSQLLGLFPNGDPEYFRSCLGHYSQDPVERIADKVITELGGHYPQLPKFKRGDNRLNACLRILALDLFPDCDISFLRDRVLQYSYAHVEQVADYILSIRIYPERLEYGKMDIAESIRSDTYKTQAQLQLIHDFPQIWKSSIRAVLAENNWDYLKCYDQLKSFGSHGFWNTLKNFFLHWSSTPSHRDKLKVSDYSLLDQLDQLRQRGIKIQVENDKKLAHGINFDEYTECHQLITCDCCYGDQSFEQLIFCSEGQHAFCFDCITHFVTEGLFGQGSLRGQPRIHCISSTDSCLGCLPTRSLREVMTKDLWNTYEHSLLENSYKEEQQVQCCACPYFELDESIRPLESINGNGMLRTVARWIMWDIERDIQIAYSRVVIARRGNTFQCKNQDCKTLTCLTCHRPIRGAHICWEKESDGLRLFVEKAMADAVKRTCPNCSLSFQKLDGCNKITCPCGYKMCYICRKDIGKESYAHFCDHFRSIPGSKCTQCNRCDLYKTDSDDEAVSKAAERAKAQYLLAHPEVVHPDVSIGPAGSLERFVQMKQNAVLWLLERGVERLV</sequence>
<dbReference type="InterPro" id="IPR044066">
    <property type="entry name" value="TRIAD_supradom"/>
</dbReference>
<protein>
    <recommendedName>
        <fullName evidence="8">RING-type domain-containing protein</fullName>
    </recommendedName>
</protein>
<keyword evidence="4" id="KW-0677">Repeat</keyword>
<dbReference type="SUPFAM" id="SSF57850">
    <property type="entry name" value="RING/U-box"/>
    <property type="match status" value="1"/>
</dbReference>
<dbReference type="PANTHER" id="PTHR22770:SF42">
    <property type="entry name" value="FINGER PROTEIN (ZIN), PUTATIVE (AFU_ORTHOLOGUE AFUA_4G03910)-RELATED"/>
    <property type="match status" value="1"/>
</dbReference>
<dbReference type="InterPro" id="IPR047546">
    <property type="entry name" value="Rcat_RBR_RNF216"/>
</dbReference>
<reference evidence="9 10" key="1">
    <citation type="submission" date="2016-03" db="EMBL/GenBank/DDBJ databases">
        <title>Choanephora cucurbitarum.</title>
        <authorList>
            <person name="Min B."/>
            <person name="Park H."/>
            <person name="Park J.-H."/>
            <person name="Shin H.-D."/>
            <person name="Choi I.-G."/>
        </authorList>
    </citation>
    <scope>NUCLEOTIDE SEQUENCE [LARGE SCALE GENOMIC DNA]</scope>
    <source>
        <strain evidence="9 10">KUS-F28377</strain>
    </source>
</reference>
<evidence type="ECO:0000256" key="2">
    <source>
        <dbReference type="ARBA" id="ARBA00022679"/>
    </source>
</evidence>
<dbReference type="Gene3D" id="3.30.40.10">
    <property type="entry name" value="Zinc/RING finger domain, C3HC4 (zinc finger)"/>
    <property type="match status" value="1"/>
</dbReference>
<name>A0A1C7NEC8_9FUNG</name>
<dbReference type="PROSITE" id="PS51873">
    <property type="entry name" value="TRIAD"/>
    <property type="match status" value="1"/>
</dbReference>
<evidence type="ECO:0000259" key="8">
    <source>
        <dbReference type="PROSITE" id="PS51873"/>
    </source>
</evidence>
<dbReference type="Pfam" id="PF26191">
    <property type="entry name" value="RING-HC_RBR_RNF216"/>
    <property type="match status" value="1"/>
</dbReference>
<keyword evidence="6" id="KW-0833">Ubl conjugation pathway</keyword>
<dbReference type="AlphaFoldDB" id="A0A1C7NEC8"/>
<dbReference type="Gene3D" id="1.20.120.1750">
    <property type="match status" value="1"/>
</dbReference>
<dbReference type="InterPro" id="IPR051628">
    <property type="entry name" value="LUBAC_E3_Ligases"/>
</dbReference>
<feature type="domain" description="RING-type" evidence="8">
    <location>
        <begin position="244"/>
        <end position="502"/>
    </location>
</feature>
<keyword evidence="10" id="KW-1185">Reference proteome</keyword>
<organism evidence="9 10">
    <name type="scientific">Choanephora cucurbitarum</name>
    <dbReference type="NCBI Taxonomy" id="101091"/>
    <lineage>
        <taxon>Eukaryota</taxon>
        <taxon>Fungi</taxon>
        <taxon>Fungi incertae sedis</taxon>
        <taxon>Mucoromycota</taxon>
        <taxon>Mucoromycotina</taxon>
        <taxon>Mucoromycetes</taxon>
        <taxon>Mucorales</taxon>
        <taxon>Mucorineae</taxon>
        <taxon>Choanephoraceae</taxon>
        <taxon>Choanephoroideae</taxon>
        <taxon>Choanephora</taxon>
    </lineage>
</organism>
<dbReference type="InParanoid" id="A0A1C7NEC8"/>
<evidence type="ECO:0000256" key="5">
    <source>
        <dbReference type="ARBA" id="ARBA00022771"/>
    </source>
</evidence>
<accession>A0A1C7NEC8</accession>
<dbReference type="STRING" id="101091.A0A1C7NEC8"/>
<evidence type="ECO:0000256" key="1">
    <source>
        <dbReference type="ARBA" id="ARBA00004906"/>
    </source>
</evidence>
<dbReference type="GO" id="GO:0016740">
    <property type="term" value="F:transferase activity"/>
    <property type="evidence" value="ECO:0007669"/>
    <property type="project" value="UniProtKB-KW"/>
</dbReference>
<comment type="caution">
    <text evidence="9">The sequence shown here is derived from an EMBL/GenBank/DDBJ whole genome shotgun (WGS) entry which is preliminary data.</text>
</comment>
<evidence type="ECO:0000313" key="10">
    <source>
        <dbReference type="Proteomes" id="UP000093000"/>
    </source>
</evidence>
<keyword evidence="3" id="KW-0479">Metal-binding</keyword>
<evidence type="ECO:0000313" key="9">
    <source>
        <dbReference type="EMBL" id="OBZ87452.1"/>
    </source>
</evidence>
<dbReference type="InterPro" id="IPR047544">
    <property type="entry name" value="RING-HC_RBR_RNF216"/>
</dbReference>
<evidence type="ECO:0000256" key="6">
    <source>
        <dbReference type="ARBA" id="ARBA00022786"/>
    </source>
</evidence>
<comment type="pathway">
    <text evidence="1">Protein modification; protein ubiquitination.</text>
</comment>
<dbReference type="InterPro" id="IPR013083">
    <property type="entry name" value="Znf_RING/FYVE/PHD"/>
</dbReference>
<dbReference type="Proteomes" id="UP000093000">
    <property type="component" value="Unassembled WGS sequence"/>
</dbReference>
<proteinExistence type="predicted"/>